<keyword evidence="8" id="KW-1185">Reference proteome</keyword>
<dbReference type="PANTHER" id="PTHR43543:SF1">
    <property type="entry name" value="MALONIC SEMIALDEHYDE REDUCTASE RUTE-RELATED"/>
    <property type="match status" value="1"/>
</dbReference>
<comment type="similarity">
    <text evidence="5">Belongs to the nitroreductase family. HadB/RutE subfamily.</text>
</comment>
<dbReference type="EC" id="1.-.-.-" evidence="5"/>
<dbReference type="InterPro" id="IPR050461">
    <property type="entry name" value="Nitroreductase_HadB/RutE"/>
</dbReference>
<feature type="domain" description="Nitroreductase" evidence="6">
    <location>
        <begin position="30"/>
        <end position="180"/>
    </location>
</feature>
<proteinExistence type="inferred from homology"/>
<evidence type="ECO:0000256" key="4">
    <source>
        <dbReference type="ARBA" id="ARBA00023002"/>
    </source>
</evidence>
<comment type="cofactor">
    <cofactor evidence="5">
        <name>FMN</name>
        <dbReference type="ChEBI" id="CHEBI:58210"/>
    </cofactor>
</comment>
<gene>
    <name evidence="7" type="ORF">GRI58_08255</name>
</gene>
<keyword evidence="4 5" id="KW-0560">Oxidoreductase</keyword>
<dbReference type="InterPro" id="IPR029479">
    <property type="entry name" value="Nitroreductase"/>
</dbReference>
<dbReference type="RefSeq" id="WP_160753085.1">
    <property type="nucleotide sequence ID" value="NZ_WTYA01000005.1"/>
</dbReference>
<dbReference type="Proteomes" id="UP000439780">
    <property type="component" value="Unassembled WGS sequence"/>
</dbReference>
<evidence type="ECO:0000256" key="2">
    <source>
        <dbReference type="ARBA" id="ARBA00022643"/>
    </source>
</evidence>
<dbReference type="EMBL" id="WTYA01000005">
    <property type="protein sequence ID" value="MXP28812.1"/>
    <property type="molecule type" value="Genomic_DNA"/>
</dbReference>
<dbReference type="Gene3D" id="3.40.109.10">
    <property type="entry name" value="NADH Oxidase"/>
    <property type="match status" value="1"/>
</dbReference>
<comment type="caution">
    <text evidence="7">The sequence shown here is derived from an EMBL/GenBank/DDBJ whole genome shotgun (WGS) entry which is preliminary data.</text>
</comment>
<dbReference type="Pfam" id="PF00881">
    <property type="entry name" value="Nitroreductase"/>
    <property type="match status" value="1"/>
</dbReference>
<dbReference type="CDD" id="cd02148">
    <property type="entry name" value="RutE-like"/>
    <property type="match status" value="1"/>
</dbReference>
<keyword evidence="3 5" id="KW-0521">NADP</keyword>
<reference evidence="7 8" key="1">
    <citation type="submission" date="2019-12" db="EMBL/GenBank/DDBJ databases">
        <title>Genomic-based taxomic classification of the family Erythrobacteraceae.</title>
        <authorList>
            <person name="Xu L."/>
        </authorList>
    </citation>
    <scope>NUCLEOTIDE SEQUENCE [LARGE SCALE GENOMIC DNA]</scope>
    <source>
        <strain evidence="7 8">KEMB 9005-328</strain>
    </source>
</reference>
<evidence type="ECO:0000259" key="6">
    <source>
        <dbReference type="Pfam" id="PF00881"/>
    </source>
</evidence>
<accession>A0A845AE88</accession>
<dbReference type="InterPro" id="IPR023936">
    <property type="entry name" value="RutE-like"/>
</dbReference>
<organism evidence="7 8">
    <name type="scientific">Qipengyuania algicida</name>
    <dbReference type="NCBI Taxonomy" id="1836209"/>
    <lineage>
        <taxon>Bacteria</taxon>
        <taxon>Pseudomonadati</taxon>
        <taxon>Pseudomonadota</taxon>
        <taxon>Alphaproteobacteria</taxon>
        <taxon>Sphingomonadales</taxon>
        <taxon>Erythrobacteraceae</taxon>
        <taxon>Qipengyuania</taxon>
    </lineage>
</organism>
<dbReference type="InterPro" id="IPR000415">
    <property type="entry name" value="Nitroreductase-like"/>
</dbReference>
<dbReference type="OrthoDB" id="9784375at2"/>
<evidence type="ECO:0000256" key="3">
    <source>
        <dbReference type="ARBA" id="ARBA00022857"/>
    </source>
</evidence>
<evidence type="ECO:0000313" key="8">
    <source>
        <dbReference type="Proteomes" id="UP000439780"/>
    </source>
</evidence>
<protein>
    <recommendedName>
        <fullName evidence="5">Putative NADH dehydrogenase/NAD(P)H nitroreductase GRI58_08255</fullName>
        <ecNumber evidence="5">1.-.-.-</ecNumber>
    </recommendedName>
</protein>
<evidence type="ECO:0000256" key="5">
    <source>
        <dbReference type="HAMAP-Rule" id="MF_01204"/>
    </source>
</evidence>
<keyword evidence="5" id="KW-0520">NAD</keyword>
<dbReference type="GO" id="GO:0016491">
    <property type="term" value="F:oxidoreductase activity"/>
    <property type="evidence" value="ECO:0007669"/>
    <property type="project" value="UniProtKB-UniRule"/>
</dbReference>
<keyword evidence="1 5" id="KW-0285">Flavoprotein</keyword>
<evidence type="ECO:0000256" key="1">
    <source>
        <dbReference type="ARBA" id="ARBA00022630"/>
    </source>
</evidence>
<dbReference type="AlphaFoldDB" id="A0A845AE88"/>
<sequence>MTKQFHDHALDSQSLDQLFREARTYNGWLKKDVSDEQLHAIWDLMKMGPTSANQQPVRIVWVKSDEAKAKLAECVSEGNHDKVLNAPVTALIAYDVDFHEELPWLFPHTDAKSWFEGNEELRHEHGFRNSSLQGAYLILAARALGLDTGPMSGFDAGSVEKAFFADNPRHKVNFICSIGYGDPESIFDRSPRPDFDRFSRIA</sequence>
<name>A0A845AE88_9SPHN</name>
<dbReference type="PANTHER" id="PTHR43543">
    <property type="entry name" value="MALONIC SEMIALDEHYDE REDUCTASE RUTE-RELATED"/>
    <property type="match status" value="1"/>
</dbReference>
<dbReference type="NCBIfam" id="NF003768">
    <property type="entry name" value="PRK05365.1"/>
    <property type="match status" value="1"/>
</dbReference>
<dbReference type="SUPFAM" id="SSF55469">
    <property type="entry name" value="FMN-dependent nitroreductase-like"/>
    <property type="match status" value="1"/>
</dbReference>
<keyword evidence="2 5" id="KW-0288">FMN</keyword>
<dbReference type="HAMAP" id="MF_01204">
    <property type="entry name" value="Oxidoreductase_RutE_HadB"/>
    <property type="match status" value="1"/>
</dbReference>
<evidence type="ECO:0000313" key="7">
    <source>
        <dbReference type="EMBL" id="MXP28812.1"/>
    </source>
</evidence>